<dbReference type="STRING" id="211114.SAMN04489726_6021"/>
<reference evidence="4 5" key="1">
    <citation type="submission" date="2016-10" db="EMBL/GenBank/DDBJ databases">
        <authorList>
            <person name="de Groot N.N."/>
        </authorList>
    </citation>
    <scope>NUCLEOTIDE SEQUENCE [LARGE SCALE GENOMIC DNA]</scope>
    <source>
        <strain evidence="4 5">DSM 44149</strain>
    </source>
</reference>
<protein>
    <recommendedName>
        <fullName evidence="3">Fibronectin type-III domain-containing protein</fullName>
    </recommendedName>
</protein>
<accession>A0A1H0ADL9</accession>
<keyword evidence="2" id="KW-0624">Polysaccharide degradation</keyword>
<keyword evidence="1" id="KW-0378">Hydrolase</keyword>
<dbReference type="AlphaFoldDB" id="A0A1H0ADL9"/>
<keyword evidence="2" id="KW-0119">Carbohydrate metabolism</keyword>
<proteinExistence type="predicted"/>
<keyword evidence="5" id="KW-1185">Reference proteome</keyword>
<evidence type="ECO:0000256" key="1">
    <source>
        <dbReference type="ARBA" id="ARBA00023295"/>
    </source>
</evidence>
<feature type="domain" description="Fibronectin type-III" evidence="3">
    <location>
        <begin position="54"/>
        <end position="153"/>
    </location>
</feature>
<dbReference type="InterPro" id="IPR036116">
    <property type="entry name" value="FN3_sf"/>
</dbReference>
<dbReference type="SMART" id="SM00060">
    <property type="entry name" value="FN3"/>
    <property type="match status" value="1"/>
</dbReference>
<dbReference type="Proteomes" id="UP000183376">
    <property type="component" value="Chromosome I"/>
</dbReference>
<name>A0A1H0ADL9_ALLAB</name>
<sequence length="646" mass="68164">MLLGAAVLLVGAVAVLRSTGDGTEPVRQGPRHTAPRQLERFATAGAILPIPQAPPAAVSVLSVEPGPRQLLLRWGDSLSDGVVPAGAVGYEVRWGKGTALEHSRLVARSLVQISGLENGAEYRVEVRSVDSFGQRSAPVGGSGRPEPYPLLEPWSYVDAFDDPRTITDNWRLGHRGSCGTALPGEGEEAGQLVITGNCGTEPATLRTRTPFRLAQTPQPNGELGRAVVETDGSGTAQQFTIDLVPGPVDLVLGTVKEVEGSTRPTEAVEDQSLPPGTVRLRATAFGDSGSAQLLVPPGTPRSAAVIAPRSVPATLPPMPIRVRQRWEVVVYADRVEVLRDKQPVAAANIVVNWREATVLLGFTGRGSGPTRSTVDLVGFLGAPTSPPPAAVQPRLNWVQGTAREPLERPIDGRQLAQYSGAQLRLTLLSRAAVRLDQMTVRVGAVRVPVRLAVPRTEIVPGVGFPVVADLPNDALVVSGELNTLSVVVEYEAPLEVMQVGIEVFPEPGARVDPPATQSRRPLVQRTPPLLAEPRAELLDASARPLVPGKTLTPGRVVLAVELDGPAAQIAAGELAPLAGIEVFVDNERVARLPTAEQGPGVAGRWRFGLNTTDLPFGPHTVEVRAIGVNPTTPPAQAFVSFLLGPA</sequence>
<dbReference type="InterPro" id="IPR003961">
    <property type="entry name" value="FN3_dom"/>
</dbReference>
<dbReference type="SUPFAM" id="SSF49265">
    <property type="entry name" value="Fibronectin type III"/>
    <property type="match status" value="1"/>
</dbReference>
<evidence type="ECO:0000313" key="4">
    <source>
        <dbReference type="EMBL" id="SDN31708.1"/>
    </source>
</evidence>
<evidence type="ECO:0000256" key="2">
    <source>
        <dbReference type="ARBA" id="ARBA00023326"/>
    </source>
</evidence>
<dbReference type="InterPro" id="IPR013783">
    <property type="entry name" value="Ig-like_fold"/>
</dbReference>
<organism evidence="4 5">
    <name type="scientific">Allokutzneria albata</name>
    <name type="common">Kibdelosporangium albatum</name>
    <dbReference type="NCBI Taxonomy" id="211114"/>
    <lineage>
        <taxon>Bacteria</taxon>
        <taxon>Bacillati</taxon>
        <taxon>Actinomycetota</taxon>
        <taxon>Actinomycetes</taxon>
        <taxon>Pseudonocardiales</taxon>
        <taxon>Pseudonocardiaceae</taxon>
        <taxon>Allokutzneria</taxon>
    </lineage>
</organism>
<dbReference type="EMBL" id="LT629701">
    <property type="protein sequence ID" value="SDN31708.1"/>
    <property type="molecule type" value="Genomic_DNA"/>
</dbReference>
<dbReference type="PROSITE" id="PS50853">
    <property type="entry name" value="FN3"/>
    <property type="match status" value="1"/>
</dbReference>
<keyword evidence="1" id="KW-0326">Glycosidase</keyword>
<dbReference type="GO" id="GO:0000272">
    <property type="term" value="P:polysaccharide catabolic process"/>
    <property type="evidence" value="ECO:0007669"/>
    <property type="project" value="UniProtKB-KW"/>
</dbReference>
<dbReference type="CDD" id="cd00063">
    <property type="entry name" value="FN3"/>
    <property type="match status" value="1"/>
</dbReference>
<dbReference type="GO" id="GO:0016798">
    <property type="term" value="F:hydrolase activity, acting on glycosyl bonds"/>
    <property type="evidence" value="ECO:0007669"/>
    <property type="project" value="UniProtKB-KW"/>
</dbReference>
<evidence type="ECO:0000259" key="3">
    <source>
        <dbReference type="PROSITE" id="PS50853"/>
    </source>
</evidence>
<dbReference type="Gene3D" id="2.60.40.10">
    <property type="entry name" value="Immunoglobulins"/>
    <property type="match status" value="1"/>
</dbReference>
<gene>
    <name evidence="4" type="ORF">SAMN04489726_6021</name>
</gene>
<evidence type="ECO:0000313" key="5">
    <source>
        <dbReference type="Proteomes" id="UP000183376"/>
    </source>
</evidence>
<dbReference type="eggNOG" id="ENOG5031B14">
    <property type="taxonomic scope" value="Bacteria"/>
</dbReference>